<protein>
    <submittedName>
        <fullName evidence="8">DUF490 domain-containing protein</fullName>
    </submittedName>
</protein>
<evidence type="ECO:0000313" key="9">
    <source>
        <dbReference type="Proteomes" id="UP000637423"/>
    </source>
</evidence>
<accession>A0A916UG26</accession>
<reference evidence="8" key="2">
    <citation type="submission" date="2020-09" db="EMBL/GenBank/DDBJ databases">
        <authorList>
            <person name="Sun Q."/>
            <person name="Zhou Y."/>
        </authorList>
    </citation>
    <scope>NUCLEOTIDE SEQUENCE</scope>
    <source>
        <strain evidence="8">CGMCC 1.10998</strain>
    </source>
</reference>
<keyword evidence="3 6" id="KW-1133">Transmembrane helix</keyword>
<evidence type="ECO:0000256" key="3">
    <source>
        <dbReference type="ARBA" id="ARBA00022989"/>
    </source>
</evidence>
<evidence type="ECO:0000256" key="2">
    <source>
        <dbReference type="ARBA" id="ARBA00022692"/>
    </source>
</evidence>
<dbReference type="Pfam" id="PF04357">
    <property type="entry name" value="TamB"/>
    <property type="match status" value="1"/>
</dbReference>
<feature type="domain" description="Translocation and assembly module TamB C-terminal" evidence="7">
    <location>
        <begin position="1073"/>
        <end position="1428"/>
    </location>
</feature>
<sequence length="1429" mass="151405">MDQDIKPDQPQQQAPEKKQRRQRGLAAHISVRLAQFSLGLLVILALVLGWGIWTQSGTQSILSIVQSFGSGQWKFSGVSGRFSDELAIAELEYKTAGLRINASGVKLNWSPQALARGKLVIHTLDVAALTVASIASDKPAQLPDHLILPIDLDIERAAVGRLAIATIDKSGHETVDTELSALTAKLESGRLQHQFTAGLSSPWGRVQAQGSIATVKPFDLKAQLTYQGRPGKDIPELGLQGSVQGSLQQLNIKADAQAKLDAPPGADTAKAPSQNATLQGKLSADIAPFSMLPLRALQASIRGLNPANFAADAPAASLNINADLRSDGKAAAMATGEKQDIGSLSGTVSIVNLQAGQIDKQRIPVTGVQSSVRWSGKDLSLKNTSLQLAGNGQIKGEAQLQLMQSGLPLIDSRFDLSGIDLSKLDSRLHSSQIKGSVTAQTRAQLVSLQAKLSDPRASLQADASYQLDKNSPQYALLSLSRFDLRAADSQLKGEGEISLATAGQARQAFKLKGDLQNFDPSRWLAVPAGRINANFTVDGQLQPRLNVNLHMPQLQGQYADQALNGVADLSWLQGQQLQVRKLDLQWGKNSLAASGSWGQGQDDLLAKLDAPDLAAFAAPLHLPLSGSVKAEGHLLGKMSEPAGRLDLSAENLNYKQQFALKSLSAKLDLASGLNGVIKGDVLAQGLRRTQAVPVSTAANATATATSAVTSAVTSAAAPAAANKKDGADDMRLLAEQIKLTVSGKRDAHRIELNTQINPVRSLSLTASGGLHAVAPQKGESVPGWQGQLLSMKLTGKPGVSLTAPTSISVSSQLVSIANAQLQGELGKLSLEQFEWTPATIKTRGSLSDADIVDIANLFKPQYLVGGNLLLNAQWQLQLKDNVQGELNVQRQSGDLRIRDSDGTSRPIAIGLRELQLKLGLGGLVAGSDGERIALQLNASGARLGNWQVRANSVISKRDGAWTIAADAPLDGMVKADVPDIQWLGPWLNPGLALKGKLNVDATLAGRVGKPRYEAKILGSELELAFAAEGLLLPNGSLDAQIDGSRVKLNKLQFSNTVTSMPRHEQFRGINWIKQKGEFNATGEVDISNETGSIQAQWDKFPLLQRNDRWIVVSGQAGVTEKDKIWTLSGKLLADGAYFKVPKLPPPSLSSDVVVLRKEDKNKTAQDNDDAKKGLKTRVDVTLDMGPRFVFVGRGLDTTLAGSIRLRAIDAGPVQASGSIRTEGGVYEGYGQQLAIERGILNFQGPPNNPGLNVRALRRGLQVEAGVEVIGTVAAPQVRLVSEPDVPDAEKLSWLVLGRGSDQIAGNDASLLMSAAGAIFGGDGSRNVPRDIVQGLGFDEFSVGSADNSAGSKLPTQTIAGATAVSSTTTDQVVSVGKHLAPGLVLSVERGLSDASGAVKLTWQLTRRVSIIGRTGTESSVDAYYTFSFD</sequence>
<feature type="region of interest" description="Disordered" evidence="5">
    <location>
        <begin position="1"/>
        <end position="21"/>
    </location>
</feature>
<dbReference type="PANTHER" id="PTHR36985:SF1">
    <property type="entry name" value="TRANSLOCATION AND ASSEMBLY MODULE SUBUNIT TAMB"/>
    <property type="match status" value="1"/>
</dbReference>
<evidence type="ECO:0000256" key="5">
    <source>
        <dbReference type="SAM" id="MobiDB-lite"/>
    </source>
</evidence>
<comment type="caution">
    <text evidence="8">The sequence shown here is derived from an EMBL/GenBank/DDBJ whole genome shotgun (WGS) entry which is preliminary data.</text>
</comment>
<dbReference type="GO" id="GO:0005886">
    <property type="term" value="C:plasma membrane"/>
    <property type="evidence" value="ECO:0007669"/>
    <property type="project" value="InterPro"/>
</dbReference>
<dbReference type="EMBL" id="BMED01000001">
    <property type="protein sequence ID" value="GGC71134.1"/>
    <property type="molecule type" value="Genomic_DNA"/>
</dbReference>
<feature type="transmembrane region" description="Helical" evidence="6">
    <location>
        <begin position="29"/>
        <end position="53"/>
    </location>
</feature>
<dbReference type="InterPro" id="IPR007452">
    <property type="entry name" value="TamB_C"/>
</dbReference>
<keyword evidence="2 6" id="KW-0812">Transmembrane</keyword>
<proteinExistence type="predicted"/>
<dbReference type="PANTHER" id="PTHR36985">
    <property type="entry name" value="TRANSLOCATION AND ASSEMBLY MODULE SUBUNIT TAMB"/>
    <property type="match status" value="1"/>
</dbReference>
<name>A0A916UG26_9BURK</name>
<keyword evidence="9" id="KW-1185">Reference proteome</keyword>
<evidence type="ECO:0000256" key="4">
    <source>
        <dbReference type="ARBA" id="ARBA00023136"/>
    </source>
</evidence>
<comment type="subcellular location">
    <subcellularLocation>
        <location evidence="1">Membrane</location>
        <topology evidence="1">Single-pass membrane protein</topology>
    </subcellularLocation>
</comment>
<dbReference type="Proteomes" id="UP000637423">
    <property type="component" value="Unassembled WGS sequence"/>
</dbReference>
<dbReference type="GO" id="GO:0009306">
    <property type="term" value="P:protein secretion"/>
    <property type="evidence" value="ECO:0007669"/>
    <property type="project" value="InterPro"/>
</dbReference>
<organism evidence="8 9">
    <name type="scientific">Undibacterium terreum</name>
    <dbReference type="NCBI Taxonomy" id="1224302"/>
    <lineage>
        <taxon>Bacteria</taxon>
        <taxon>Pseudomonadati</taxon>
        <taxon>Pseudomonadota</taxon>
        <taxon>Betaproteobacteria</taxon>
        <taxon>Burkholderiales</taxon>
        <taxon>Oxalobacteraceae</taxon>
        <taxon>Undibacterium</taxon>
    </lineage>
</organism>
<evidence type="ECO:0000256" key="6">
    <source>
        <dbReference type="SAM" id="Phobius"/>
    </source>
</evidence>
<evidence type="ECO:0000259" key="7">
    <source>
        <dbReference type="Pfam" id="PF04357"/>
    </source>
</evidence>
<evidence type="ECO:0000313" key="8">
    <source>
        <dbReference type="EMBL" id="GGC71134.1"/>
    </source>
</evidence>
<gene>
    <name evidence="8" type="ORF">GCM10011396_17830</name>
</gene>
<keyword evidence="4 6" id="KW-0472">Membrane</keyword>
<reference evidence="8" key="1">
    <citation type="journal article" date="2014" name="Int. J. Syst. Evol. Microbiol.">
        <title>Complete genome sequence of Corynebacterium casei LMG S-19264T (=DSM 44701T), isolated from a smear-ripened cheese.</title>
        <authorList>
            <consortium name="US DOE Joint Genome Institute (JGI-PGF)"/>
            <person name="Walter F."/>
            <person name="Albersmeier A."/>
            <person name="Kalinowski J."/>
            <person name="Ruckert C."/>
        </authorList>
    </citation>
    <scope>NUCLEOTIDE SEQUENCE</scope>
    <source>
        <strain evidence="8">CGMCC 1.10998</strain>
    </source>
</reference>
<evidence type="ECO:0000256" key="1">
    <source>
        <dbReference type="ARBA" id="ARBA00004167"/>
    </source>
</evidence>
<dbReference type="RefSeq" id="WP_188565543.1">
    <property type="nucleotide sequence ID" value="NZ_BMED01000001.1"/>
</dbReference>